<keyword evidence="1" id="KW-0812">Transmembrane</keyword>
<evidence type="ECO:0000313" key="3">
    <source>
        <dbReference type="Proteomes" id="UP001217089"/>
    </source>
</evidence>
<dbReference type="EMBL" id="JARBDR010000018">
    <property type="protein sequence ID" value="KAJ8322003.1"/>
    <property type="molecule type" value="Genomic_DNA"/>
</dbReference>
<evidence type="ECO:0000256" key="1">
    <source>
        <dbReference type="SAM" id="Phobius"/>
    </source>
</evidence>
<dbReference type="Pfam" id="PF03137">
    <property type="entry name" value="OATP"/>
    <property type="match status" value="1"/>
</dbReference>
<keyword evidence="1" id="KW-1133">Transmembrane helix</keyword>
<dbReference type="Proteomes" id="UP001217089">
    <property type="component" value="Unassembled WGS sequence"/>
</dbReference>
<evidence type="ECO:0000313" key="2">
    <source>
        <dbReference type="EMBL" id="KAJ8322003.1"/>
    </source>
</evidence>
<proteinExistence type="predicted"/>
<keyword evidence="1" id="KW-0472">Membrane</keyword>
<comment type="caution">
    <text evidence="2">The sequence shown here is derived from an EMBL/GenBank/DDBJ whole genome shotgun (WGS) entry which is preliminary data.</text>
</comment>
<dbReference type="PANTHER" id="PTHR11388:SF100">
    <property type="entry name" value="SOLUTE CARRIER ORGANIC ANION TRANSPORTER FAMILY MEMBER 4A1"/>
    <property type="match status" value="1"/>
</dbReference>
<keyword evidence="3" id="KW-1185">Reference proteome</keyword>
<sequence>MPEENRRPDEHSYILQKRDSNLRTFPGPIFFGAVIDSTCMVWQEKCNEKTSCWIYDNASLSRNFFFILVAVKLLTSLFFILAYKVYQPPPESQVAYIKNYKDESSSDEHPQGTVIVSENVEFQSD</sequence>
<dbReference type="PANTHER" id="PTHR11388">
    <property type="entry name" value="ORGANIC ANION TRANSPORTER"/>
    <property type="match status" value="1"/>
</dbReference>
<name>A0ABQ9G1Z5_TEGGR</name>
<protein>
    <submittedName>
        <fullName evidence="2">Uncharacterized protein</fullName>
    </submittedName>
</protein>
<gene>
    <name evidence="2" type="ORF">KUTeg_000474</name>
</gene>
<organism evidence="2 3">
    <name type="scientific">Tegillarca granosa</name>
    <name type="common">Malaysian cockle</name>
    <name type="synonym">Anadara granosa</name>
    <dbReference type="NCBI Taxonomy" id="220873"/>
    <lineage>
        <taxon>Eukaryota</taxon>
        <taxon>Metazoa</taxon>
        <taxon>Spiralia</taxon>
        <taxon>Lophotrochozoa</taxon>
        <taxon>Mollusca</taxon>
        <taxon>Bivalvia</taxon>
        <taxon>Autobranchia</taxon>
        <taxon>Pteriomorphia</taxon>
        <taxon>Arcoida</taxon>
        <taxon>Arcoidea</taxon>
        <taxon>Arcidae</taxon>
        <taxon>Tegillarca</taxon>
    </lineage>
</organism>
<accession>A0ABQ9G1Z5</accession>
<feature type="transmembrane region" description="Helical" evidence="1">
    <location>
        <begin position="64"/>
        <end position="83"/>
    </location>
</feature>
<reference evidence="2 3" key="1">
    <citation type="submission" date="2022-12" db="EMBL/GenBank/DDBJ databases">
        <title>Chromosome-level genome of Tegillarca granosa.</title>
        <authorList>
            <person name="Kim J."/>
        </authorList>
    </citation>
    <scope>NUCLEOTIDE SEQUENCE [LARGE SCALE GENOMIC DNA]</scope>
    <source>
        <strain evidence="2">Teg-2019</strain>
        <tissue evidence="2">Adductor muscle</tissue>
    </source>
</reference>
<dbReference type="InterPro" id="IPR004156">
    <property type="entry name" value="OATP"/>
</dbReference>